<proteinExistence type="predicted"/>
<comment type="caution">
    <text evidence="1">The sequence shown here is derived from an EMBL/GenBank/DDBJ whole genome shotgun (WGS) entry which is preliminary data.</text>
</comment>
<sequence length="238" mass="24267">MNFMNLPRSFNMNEKNAIRETATGLTNCRALFCSACSGSGKATLTVSLVIMILVAASIAFQGCQVDNVNPLDLTIGSVLGSIRGVTHDLTGAPVGGVLVQTGGRVVTSLSDGSFLAASLEPGKYILEGVLAPVGGTMEVMVYPGQETFANLTMKSGGITGTVTSSVSGRPLAGARVRLSNGHEMATGADGRFVFAVVTGTPPVNYTVQVTMEGYQSVTVGGISATSGASAPLVAMTPR</sequence>
<accession>A0A2N1PRW0</accession>
<name>A0A2N1PRW0_9BACT</name>
<dbReference type="Proteomes" id="UP000233256">
    <property type="component" value="Unassembled WGS sequence"/>
</dbReference>
<protein>
    <recommendedName>
        <fullName evidence="3">Carboxypeptidase regulatory-like domain-containing protein</fullName>
    </recommendedName>
</protein>
<organism evidence="1 2">
    <name type="scientific">Candidatus Wallbacteria bacterium HGW-Wallbacteria-1</name>
    <dbReference type="NCBI Taxonomy" id="2013854"/>
    <lineage>
        <taxon>Bacteria</taxon>
        <taxon>Candidatus Walliibacteriota</taxon>
    </lineage>
</organism>
<dbReference type="Pfam" id="PF13620">
    <property type="entry name" value="CarboxypepD_reg"/>
    <property type="match status" value="1"/>
</dbReference>
<dbReference type="SUPFAM" id="SSF49452">
    <property type="entry name" value="Starch-binding domain-like"/>
    <property type="match status" value="1"/>
</dbReference>
<dbReference type="EMBL" id="PGXC01000003">
    <property type="protein sequence ID" value="PKK91070.1"/>
    <property type="molecule type" value="Genomic_DNA"/>
</dbReference>
<dbReference type="InterPro" id="IPR008969">
    <property type="entry name" value="CarboxyPept-like_regulatory"/>
</dbReference>
<dbReference type="SUPFAM" id="SSF49464">
    <property type="entry name" value="Carboxypeptidase regulatory domain-like"/>
    <property type="match status" value="1"/>
</dbReference>
<reference evidence="1 2" key="1">
    <citation type="journal article" date="2017" name="ISME J.">
        <title>Potential for microbial H2 and metal transformations associated with novel bacteria and archaea in deep terrestrial subsurface sediments.</title>
        <authorList>
            <person name="Hernsdorf A.W."/>
            <person name="Amano Y."/>
            <person name="Miyakawa K."/>
            <person name="Ise K."/>
            <person name="Suzuki Y."/>
            <person name="Anantharaman K."/>
            <person name="Probst A."/>
            <person name="Burstein D."/>
            <person name="Thomas B.C."/>
            <person name="Banfield J.F."/>
        </authorList>
    </citation>
    <scope>NUCLEOTIDE SEQUENCE [LARGE SCALE GENOMIC DNA]</scope>
    <source>
        <strain evidence="1">HGW-Wallbacteria-1</strain>
    </source>
</reference>
<dbReference type="InterPro" id="IPR013784">
    <property type="entry name" value="Carb-bd-like_fold"/>
</dbReference>
<evidence type="ECO:0008006" key="3">
    <source>
        <dbReference type="Google" id="ProtNLM"/>
    </source>
</evidence>
<dbReference type="GO" id="GO:0030246">
    <property type="term" value="F:carbohydrate binding"/>
    <property type="evidence" value="ECO:0007669"/>
    <property type="project" value="InterPro"/>
</dbReference>
<evidence type="ECO:0000313" key="2">
    <source>
        <dbReference type="Proteomes" id="UP000233256"/>
    </source>
</evidence>
<dbReference type="AlphaFoldDB" id="A0A2N1PRW0"/>
<dbReference type="Gene3D" id="2.60.40.1120">
    <property type="entry name" value="Carboxypeptidase-like, regulatory domain"/>
    <property type="match status" value="1"/>
</dbReference>
<evidence type="ECO:0000313" key="1">
    <source>
        <dbReference type="EMBL" id="PKK91070.1"/>
    </source>
</evidence>
<gene>
    <name evidence="1" type="ORF">CVV64_04690</name>
</gene>